<keyword evidence="3" id="KW-1185">Reference proteome</keyword>
<evidence type="ECO:0000313" key="2">
    <source>
        <dbReference type="EMBL" id="KAF2731111.1"/>
    </source>
</evidence>
<evidence type="ECO:0000259" key="1">
    <source>
        <dbReference type="Pfam" id="PF24969"/>
    </source>
</evidence>
<proteinExistence type="predicted"/>
<feature type="domain" description="Leucine-rich repeat" evidence="1">
    <location>
        <begin position="268"/>
        <end position="433"/>
    </location>
</feature>
<dbReference type="OrthoDB" id="3783332at2759"/>
<dbReference type="AlphaFoldDB" id="A0A9P4QUC7"/>
<comment type="caution">
    <text evidence="2">The sequence shown here is derived from an EMBL/GenBank/DDBJ whole genome shotgun (WGS) entry which is preliminary data.</text>
</comment>
<dbReference type="Proteomes" id="UP000799444">
    <property type="component" value="Unassembled WGS sequence"/>
</dbReference>
<sequence>MNAADPTISFGLGELPAELILAILSHLVPTRGLESSSDVEDARRQSNKLFLRTLHALTLTCRRLSTLANPLLYQTFIQPVTDAWRTRSFFNTIKANPNLAAHVQYIENLCSPESYSAKIGSRHLGMVSWEDAQAILNRASWPPAVLSRIGGHREWVQSWKSWYTEEARQEYTSEQDTMLLIILCRNLVSVALYEPTWSLFALQAKEYARPSGLRHLWITSPGGRYSSMSNIMIRGTALSMALPVSDCVWLHRLNSPMGEERAIDTFRPAPQVAEVVLDMCEISPTDIAQMLAACTRLKRFTCRWGITEPDMTHLVQPDPPPIDLPLLRRALFDHHETLERLIVDTLDSGWMVSMSDQIPAIGSLREFESLKYLAVSGLVLWGDDPGIDDDEDEHQPLLLADILPPNLEDLVIRTEWEDDVELSLAALPEECPRSLPKLKLIDCSWRPAPEGVLKELPERFSLHGIQLRLAS</sequence>
<reference evidence="2" key="1">
    <citation type="journal article" date="2020" name="Stud. Mycol.">
        <title>101 Dothideomycetes genomes: a test case for predicting lifestyles and emergence of pathogens.</title>
        <authorList>
            <person name="Haridas S."/>
            <person name="Albert R."/>
            <person name="Binder M."/>
            <person name="Bloem J."/>
            <person name="Labutti K."/>
            <person name="Salamov A."/>
            <person name="Andreopoulos B."/>
            <person name="Baker S."/>
            <person name="Barry K."/>
            <person name="Bills G."/>
            <person name="Bluhm B."/>
            <person name="Cannon C."/>
            <person name="Castanera R."/>
            <person name="Culley D."/>
            <person name="Daum C."/>
            <person name="Ezra D."/>
            <person name="Gonzalez J."/>
            <person name="Henrissat B."/>
            <person name="Kuo A."/>
            <person name="Liang C."/>
            <person name="Lipzen A."/>
            <person name="Lutzoni F."/>
            <person name="Magnuson J."/>
            <person name="Mondo S."/>
            <person name="Nolan M."/>
            <person name="Ohm R."/>
            <person name="Pangilinan J."/>
            <person name="Park H.-J."/>
            <person name="Ramirez L."/>
            <person name="Alfaro M."/>
            <person name="Sun H."/>
            <person name="Tritt A."/>
            <person name="Yoshinaga Y."/>
            <person name="Zwiers L.-H."/>
            <person name="Turgeon B."/>
            <person name="Goodwin S."/>
            <person name="Spatafora J."/>
            <person name="Crous P."/>
            <person name="Grigoriev I."/>
        </authorList>
    </citation>
    <scope>NUCLEOTIDE SEQUENCE</scope>
    <source>
        <strain evidence="2">CBS 125425</strain>
    </source>
</reference>
<dbReference type="InterPro" id="IPR056867">
    <property type="entry name" value="LRR_15"/>
</dbReference>
<gene>
    <name evidence="2" type="ORF">EJ04DRAFT_567117</name>
</gene>
<dbReference type="EMBL" id="ML996202">
    <property type="protein sequence ID" value="KAF2731111.1"/>
    <property type="molecule type" value="Genomic_DNA"/>
</dbReference>
<protein>
    <recommendedName>
        <fullName evidence="1">Leucine-rich repeat domain-containing protein</fullName>
    </recommendedName>
</protein>
<evidence type="ECO:0000313" key="3">
    <source>
        <dbReference type="Proteomes" id="UP000799444"/>
    </source>
</evidence>
<name>A0A9P4QUC7_9PLEO</name>
<accession>A0A9P4QUC7</accession>
<dbReference type="Pfam" id="PF24969">
    <property type="entry name" value="LRR_15"/>
    <property type="match status" value="1"/>
</dbReference>
<organism evidence="2 3">
    <name type="scientific">Polyplosphaeria fusca</name>
    <dbReference type="NCBI Taxonomy" id="682080"/>
    <lineage>
        <taxon>Eukaryota</taxon>
        <taxon>Fungi</taxon>
        <taxon>Dikarya</taxon>
        <taxon>Ascomycota</taxon>
        <taxon>Pezizomycotina</taxon>
        <taxon>Dothideomycetes</taxon>
        <taxon>Pleosporomycetidae</taxon>
        <taxon>Pleosporales</taxon>
        <taxon>Tetraplosphaeriaceae</taxon>
        <taxon>Polyplosphaeria</taxon>
    </lineage>
</organism>